<name>A0A9K3HDD4_HELAN</name>
<proteinExistence type="predicted"/>
<evidence type="ECO:0000256" key="8">
    <source>
        <dbReference type="ARBA" id="ARBA00023180"/>
    </source>
</evidence>
<feature type="signal peptide" evidence="11">
    <location>
        <begin position="1"/>
        <end position="18"/>
    </location>
</feature>
<evidence type="ECO:0000256" key="7">
    <source>
        <dbReference type="ARBA" id="ARBA00023170"/>
    </source>
</evidence>
<keyword evidence="7 13" id="KW-0675">Receptor</keyword>
<dbReference type="GO" id="GO:0016020">
    <property type="term" value="C:membrane"/>
    <property type="evidence" value="ECO:0007669"/>
    <property type="project" value="UniProtKB-SubCell"/>
</dbReference>
<dbReference type="Gramene" id="mRNA:HanXRQr2_Chr12g0528161">
    <property type="protein sequence ID" value="CDS:HanXRQr2_Chr12g0528161.1"/>
    <property type="gene ID" value="HanXRQr2_Chr12g0528161"/>
</dbReference>
<evidence type="ECO:0000256" key="11">
    <source>
        <dbReference type="SAM" id="SignalP"/>
    </source>
</evidence>
<dbReference type="PANTHER" id="PTHR18966">
    <property type="entry name" value="IONOTROPIC GLUTAMATE RECEPTOR"/>
    <property type="match status" value="1"/>
</dbReference>
<reference evidence="13" key="2">
    <citation type="submission" date="2020-06" db="EMBL/GenBank/DDBJ databases">
        <title>Helianthus annuus Genome sequencing and assembly Release 2.</title>
        <authorList>
            <person name="Gouzy J."/>
            <person name="Langlade N."/>
            <person name="Munos S."/>
        </authorList>
    </citation>
    <scope>NUCLEOTIDE SEQUENCE</scope>
    <source>
        <tissue evidence="13">Leaves</tissue>
    </source>
</reference>
<keyword evidence="9" id="KW-1071">Ligand-gated ion channel</keyword>
<evidence type="ECO:0000313" key="14">
    <source>
        <dbReference type="Proteomes" id="UP000215914"/>
    </source>
</evidence>
<organism evidence="13 14">
    <name type="scientific">Helianthus annuus</name>
    <name type="common">Common sunflower</name>
    <dbReference type="NCBI Taxonomy" id="4232"/>
    <lineage>
        <taxon>Eukaryota</taxon>
        <taxon>Viridiplantae</taxon>
        <taxon>Streptophyta</taxon>
        <taxon>Embryophyta</taxon>
        <taxon>Tracheophyta</taxon>
        <taxon>Spermatophyta</taxon>
        <taxon>Magnoliopsida</taxon>
        <taxon>eudicotyledons</taxon>
        <taxon>Gunneridae</taxon>
        <taxon>Pentapetalae</taxon>
        <taxon>asterids</taxon>
        <taxon>campanulids</taxon>
        <taxon>Asterales</taxon>
        <taxon>Asteraceae</taxon>
        <taxon>Asteroideae</taxon>
        <taxon>Heliantheae alliance</taxon>
        <taxon>Heliantheae</taxon>
        <taxon>Helianthus</taxon>
    </lineage>
</organism>
<sequence>MIVWVFVVLVLTSSYTASLTSMLTVQKLRPMYTDINEIKRNGESIGYQDGSFVRDMLIRMGFNDTQLKGYNTFE</sequence>
<feature type="chain" id="PRO_5039948044" evidence="11">
    <location>
        <begin position="19"/>
        <end position="74"/>
    </location>
</feature>
<keyword evidence="11" id="KW-0732">Signal</keyword>
<keyword evidence="4" id="KW-1133">Transmembrane helix</keyword>
<dbReference type="Gene3D" id="1.10.287.70">
    <property type="match status" value="1"/>
</dbReference>
<evidence type="ECO:0000256" key="2">
    <source>
        <dbReference type="ARBA" id="ARBA00022448"/>
    </source>
</evidence>
<comment type="subcellular location">
    <subcellularLocation>
        <location evidence="1">Membrane</location>
        <topology evidence="1">Multi-pass membrane protein</topology>
    </subcellularLocation>
</comment>
<evidence type="ECO:0000256" key="3">
    <source>
        <dbReference type="ARBA" id="ARBA00022692"/>
    </source>
</evidence>
<feature type="domain" description="Ionotropic glutamate receptor C-terminal" evidence="12">
    <location>
        <begin position="1"/>
        <end position="39"/>
    </location>
</feature>
<dbReference type="Pfam" id="PF00060">
    <property type="entry name" value="Lig_chan"/>
    <property type="match status" value="1"/>
</dbReference>
<keyword evidence="8" id="KW-0325">Glycoprotein</keyword>
<evidence type="ECO:0000256" key="4">
    <source>
        <dbReference type="ARBA" id="ARBA00022989"/>
    </source>
</evidence>
<dbReference type="InterPro" id="IPR015683">
    <property type="entry name" value="Ionotropic_Glu_rcpt"/>
</dbReference>
<comment type="caution">
    <text evidence="13">The sequence shown here is derived from an EMBL/GenBank/DDBJ whole genome shotgun (WGS) entry which is preliminary data.</text>
</comment>
<accession>A0A9K3HDD4</accession>
<keyword evidence="6" id="KW-0472">Membrane</keyword>
<gene>
    <name evidence="13" type="ORF">HanXRQr2_Chr12g0528161</name>
</gene>
<evidence type="ECO:0000259" key="12">
    <source>
        <dbReference type="Pfam" id="PF00060"/>
    </source>
</evidence>
<protein>
    <submittedName>
        <fullName evidence="13">Ionotropic glutamate receptor</fullName>
    </submittedName>
</protein>
<dbReference type="InterPro" id="IPR001320">
    <property type="entry name" value="Iontro_rcpt_C"/>
</dbReference>
<keyword evidence="3" id="KW-0812">Transmembrane</keyword>
<reference evidence="13" key="1">
    <citation type="journal article" date="2017" name="Nature">
        <title>The sunflower genome provides insights into oil metabolism, flowering and Asterid evolution.</title>
        <authorList>
            <person name="Badouin H."/>
            <person name="Gouzy J."/>
            <person name="Grassa C.J."/>
            <person name="Murat F."/>
            <person name="Staton S.E."/>
            <person name="Cottret L."/>
            <person name="Lelandais-Briere C."/>
            <person name="Owens G.L."/>
            <person name="Carrere S."/>
            <person name="Mayjonade B."/>
            <person name="Legrand L."/>
            <person name="Gill N."/>
            <person name="Kane N.C."/>
            <person name="Bowers J.E."/>
            <person name="Hubner S."/>
            <person name="Bellec A."/>
            <person name="Berard A."/>
            <person name="Berges H."/>
            <person name="Blanchet N."/>
            <person name="Boniface M.C."/>
            <person name="Brunel D."/>
            <person name="Catrice O."/>
            <person name="Chaidir N."/>
            <person name="Claudel C."/>
            <person name="Donnadieu C."/>
            <person name="Faraut T."/>
            <person name="Fievet G."/>
            <person name="Helmstetter N."/>
            <person name="King M."/>
            <person name="Knapp S.J."/>
            <person name="Lai Z."/>
            <person name="Le Paslier M.C."/>
            <person name="Lippi Y."/>
            <person name="Lorenzon L."/>
            <person name="Mandel J.R."/>
            <person name="Marage G."/>
            <person name="Marchand G."/>
            <person name="Marquand E."/>
            <person name="Bret-Mestries E."/>
            <person name="Morien E."/>
            <person name="Nambeesan S."/>
            <person name="Nguyen T."/>
            <person name="Pegot-Espagnet P."/>
            <person name="Pouilly N."/>
            <person name="Raftis F."/>
            <person name="Sallet E."/>
            <person name="Schiex T."/>
            <person name="Thomas J."/>
            <person name="Vandecasteele C."/>
            <person name="Vares D."/>
            <person name="Vear F."/>
            <person name="Vautrin S."/>
            <person name="Crespi M."/>
            <person name="Mangin B."/>
            <person name="Burke J.M."/>
            <person name="Salse J."/>
            <person name="Munos S."/>
            <person name="Vincourt P."/>
            <person name="Rieseberg L.H."/>
            <person name="Langlade N.B."/>
        </authorList>
    </citation>
    <scope>NUCLEOTIDE SEQUENCE</scope>
    <source>
        <tissue evidence="13">Leaves</tissue>
    </source>
</reference>
<keyword evidence="10" id="KW-0407">Ion channel</keyword>
<evidence type="ECO:0000256" key="5">
    <source>
        <dbReference type="ARBA" id="ARBA00023065"/>
    </source>
</evidence>
<dbReference type="Proteomes" id="UP000215914">
    <property type="component" value="Unassembled WGS sequence"/>
</dbReference>
<keyword evidence="14" id="KW-1185">Reference proteome</keyword>
<evidence type="ECO:0000256" key="9">
    <source>
        <dbReference type="ARBA" id="ARBA00023286"/>
    </source>
</evidence>
<keyword evidence="2" id="KW-0813">Transport</keyword>
<dbReference type="GO" id="GO:0015276">
    <property type="term" value="F:ligand-gated monoatomic ion channel activity"/>
    <property type="evidence" value="ECO:0007669"/>
    <property type="project" value="InterPro"/>
</dbReference>
<keyword evidence="5" id="KW-0406">Ion transport</keyword>
<evidence type="ECO:0000313" key="13">
    <source>
        <dbReference type="EMBL" id="KAF5776787.1"/>
    </source>
</evidence>
<evidence type="ECO:0000256" key="1">
    <source>
        <dbReference type="ARBA" id="ARBA00004141"/>
    </source>
</evidence>
<dbReference type="AlphaFoldDB" id="A0A9K3HDD4"/>
<evidence type="ECO:0000256" key="10">
    <source>
        <dbReference type="ARBA" id="ARBA00023303"/>
    </source>
</evidence>
<dbReference type="EMBL" id="MNCJ02000327">
    <property type="protein sequence ID" value="KAF5776787.1"/>
    <property type="molecule type" value="Genomic_DNA"/>
</dbReference>
<evidence type="ECO:0000256" key="6">
    <source>
        <dbReference type="ARBA" id="ARBA00023136"/>
    </source>
</evidence>